<accession>A0A7C1BJ33</accession>
<dbReference type="AlphaFoldDB" id="A0A7C1BJ33"/>
<name>A0A7C1BJ33_UNCW3</name>
<dbReference type="EMBL" id="DRBW01000142">
    <property type="protein sequence ID" value="HDM90253.1"/>
    <property type="molecule type" value="Genomic_DNA"/>
</dbReference>
<reference evidence="1" key="1">
    <citation type="journal article" date="2020" name="mSystems">
        <title>Genome- and Community-Level Interaction Insights into Carbon Utilization and Element Cycling Functions of Hydrothermarchaeota in Hydrothermal Sediment.</title>
        <authorList>
            <person name="Zhou Z."/>
            <person name="Liu Y."/>
            <person name="Xu W."/>
            <person name="Pan J."/>
            <person name="Luo Z.H."/>
            <person name="Li M."/>
        </authorList>
    </citation>
    <scope>NUCLEOTIDE SEQUENCE [LARGE SCALE GENOMIC DNA]</scope>
    <source>
        <strain evidence="1">HyVt-237</strain>
    </source>
</reference>
<sequence length="312" mass="34906">MFLTILQLCYLFSFGGPDGYGYLFLATKDGDPLYFHWEDITETGTRLDLGDDDYVAIDLPFSFPFYDALYNYAFIGSNGLIYFADQYVGIENECLPTHIYDVGDLIALYWSDLNPEDSVAGVYYQNFGSYTVIEYHMVPIVGLSGRNTFEVILTPTGYIELLYLHMESYSDETIGIQDATALSGNHWYLEYVCEGEPSLRVPSDSSAVLYIPPWVSAKETRLTSKPIHNTSGKLLLCRAPSLPVPASVPDDFVDLFLFRADGRTILKVPGIGIGRGESNLTVPGTASLPSGIYRVLLRGRKTERRYSILLLH</sequence>
<evidence type="ECO:0008006" key="2">
    <source>
        <dbReference type="Google" id="ProtNLM"/>
    </source>
</evidence>
<organism evidence="1">
    <name type="scientific">candidate division WOR-3 bacterium</name>
    <dbReference type="NCBI Taxonomy" id="2052148"/>
    <lineage>
        <taxon>Bacteria</taxon>
        <taxon>Bacteria division WOR-3</taxon>
    </lineage>
</organism>
<gene>
    <name evidence="1" type="ORF">ENG67_03480</name>
</gene>
<evidence type="ECO:0000313" key="1">
    <source>
        <dbReference type="EMBL" id="HDM90253.1"/>
    </source>
</evidence>
<protein>
    <recommendedName>
        <fullName evidence="2">T9SS type A sorting domain-containing protein</fullName>
    </recommendedName>
</protein>
<proteinExistence type="predicted"/>
<dbReference type="Proteomes" id="UP000885931">
    <property type="component" value="Unassembled WGS sequence"/>
</dbReference>
<comment type="caution">
    <text evidence="1">The sequence shown here is derived from an EMBL/GenBank/DDBJ whole genome shotgun (WGS) entry which is preliminary data.</text>
</comment>